<evidence type="ECO:0000313" key="4">
    <source>
        <dbReference type="EMBL" id="PWY89713.1"/>
    </source>
</evidence>
<keyword evidence="5" id="KW-1185">Reference proteome</keyword>
<evidence type="ECO:0000256" key="2">
    <source>
        <dbReference type="ARBA" id="ARBA00023043"/>
    </source>
</evidence>
<dbReference type="SUPFAM" id="SSF48403">
    <property type="entry name" value="Ankyrin repeat"/>
    <property type="match status" value="1"/>
</dbReference>
<accession>A0A317WTH9</accession>
<organism evidence="4 5">
    <name type="scientific">Aspergillus sclerotioniger CBS 115572</name>
    <dbReference type="NCBI Taxonomy" id="1450535"/>
    <lineage>
        <taxon>Eukaryota</taxon>
        <taxon>Fungi</taxon>
        <taxon>Dikarya</taxon>
        <taxon>Ascomycota</taxon>
        <taxon>Pezizomycotina</taxon>
        <taxon>Eurotiomycetes</taxon>
        <taxon>Eurotiomycetidae</taxon>
        <taxon>Eurotiales</taxon>
        <taxon>Aspergillaceae</taxon>
        <taxon>Aspergillus</taxon>
        <taxon>Aspergillus subgen. Circumdati</taxon>
    </lineage>
</organism>
<dbReference type="InterPro" id="IPR002110">
    <property type="entry name" value="Ankyrin_rpt"/>
</dbReference>
<dbReference type="PROSITE" id="PS50088">
    <property type="entry name" value="ANK_REPEAT"/>
    <property type="match status" value="2"/>
</dbReference>
<dbReference type="InterPro" id="IPR036770">
    <property type="entry name" value="Ankyrin_rpt-contain_sf"/>
</dbReference>
<comment type="caution">
    <text evidence="4">The sequence shown here is derived from an EMBL/GenBank/DDBJ whole genome shotgun (WGS) entry which is preliminary data.</text>
</comment>
<evidence type="ECO:0000313" key="5">
    <source>
        <dbReference type="Proteomes" id="UP000246702"/>
    </source>
</evidence>
<feature type="repeat" description="ANK" evidence="3">
    <location>
        <begin position="93"/>
        <end position="125"/>
    </location>
</feature>
<name>A0A317WTH9_9EURO</name>
<dbReference type="Gene3D" id="1.25.40.20">
    <property type="entry name" value="Ankyrin repeat-containing domain"/>
    <property type="match status" value="1"/>
</dbReference>
<proteinExistence type="predicted"/>
<dbReference type="RefSeq" id="XP_025468624.1">
    <property type="nucleotide sequence ID" value="XM_025613834.1"/>
</dbReference>
<dbReference type="Proteomes" id="UP000246702">
    <property type="component" value="Unassembled WGS sequence"/>
</dbReference>
<dbReference type="OrthoDB" id="366390at2759"/>
<keyword evidence="2 3" id="KW-0040">ANK repeat</keyword>
<sequence>MYVGNLEILKLLLDHPGSDIPQGVMKLPLLCYAAYRGEESVVKLLIDRGASLQATDERYERNALIWAVVRGHRAAFSQLLQTPGIGWDDPDRMGRTALFYAARENHEDIFRELTSRGSHVHCPDRFGLTVLVVAVQHGHENLVRAILESHPLTQEPRDRYGRTLSWWIQSTGNDWLRDIVARYGMQLGDLGQEGQDLTYCYTESNTSSKPCDICTLPLALHKREIECGSGSRKYRICHVCCEFGATCKDFAE</sequence>
<evidence type="ECO:0000256" key="3">
    <source>
        <dbReference type="PROSITE-ProRule" id="PRU00023"/>
    </source>
</evidence>
<protein>
    <submittedName>
        <fullName evidence="4">Ankyrin</fullName>
    </submittedName>
</protein>
<evidence type="ECO:0000256" key="1">
    <source>
        <dbReference type="ARBA" id="ARBA00022737"/>
    </source>
</evidence>
<gene>
    <name evidence="4" type="ORF">BO94DRAFT_556014</name>
</gene>
<dbReference type="STRING" id="1450535.A0A317WTH9"/>
<reference evidence="4 5" key="1">
    <citation type="submission" date="2016-12" db="EMBL/GenBank/DDBJ databases">
        <title>The genomes of Aspergillus section Nigri reveals drivers in fungal speciation.</title>
        <authorList>
            <consortium name="DOE Joint Genome Institute"/>
            <person name="Vesth T.C."/>
            <person name="Nybo J."/>
            <person name="Theobald S."/>
            <person name="Brandl J."/>
            <person name="Frisvad J.C."/>
            <person name="Nielsen K.F."/>
            <person name="Lyhne E.K."/>
            <person name="Kogle M.E."/>
            <person name="Kuo A."/>
            <person name="Riley R."/>
            <person name="Clum A."/>
            <person name="Nolan M."/>
            <person name="Lipzen A."/>
            <person name="Salamov A."/>
            <person name="Henrissat B."/>
            <person name="Wiebenga A."/>
            <person name="De Vries R.P."/>
            <person name="Grigoriev I.V."/>
            <person name="Mortensen U.H."/>
            <person name="Andersen M.R."/>
            <person name="Baker S.E."/>
        </authorList>
    </citation>
    <scope>NUCLEOTIDE SEQUENCE [LARGE SCALE GENOMIC DNA]</scope>
    <source>
        <strain evidence="4 5">CBS 115572</strain>
    </source>
</reference>
<dbReference type="Pfam" id="PF12796">
    <property type="entry name" value="Ank_2"/>
    <property type="match status" value="1"/>
</dbReference>
<dbReference type="EMBL" id="MSFK01000011">
    <property type="protein sequence ID" value="PWY89713.1"/>
    <property type="molecule type" value="Genomic_DNA"/>
</dbReference>
<keyword evidence="1" id="KW-0677">Repeat</keyword>
<dbReference type="PANTHER" id="PTHR24198">
    <property type="entry name" value="ANKYRIN REPEAT AND PROTEIN KINASE DOMAIN-CONTAINING PROTEIN"/>
    <property type="match status" value="1"/>
</dbReference>
<dbReference type="SMART" id="SM00248">
    <property type="entry name" value="ANK"/>
    <property type="match status" value="4"/>
</dbReference>
<dbReference type="PANTHER" id="PTHR24198:SF165">
    <property type="entry name" value="ANKYRIN REPEAT-CONTAINING PROTEIN-RELATED"/>
    <property type="match status" value="1"/>
</dbReference>
<feature type="repeat" description="ANK" evidence="3">
    <location>
        <begin position="30"/>
        <end position="57"/>
    </location>
</feature>
<dbReference type="GeneID" id="37115977"/>
<dbReference type="AlphaFoldDB" id="A0A317WTH9"/>